<dbReference type="OrthoDB" id="9147462at2"/>
<dbReference type="Proteomes" id="UP000607311">
    <property type="component" value="Unassembled WGS sequence"/>
</dbReference>
<evidence type="ECO:0000313" key="4">
    <source>
        <dbReference type="EMBL" id="GIJ35071.1"/>
    </source>
</evidence>
<dbReference type="GO" id="GO:0007165">
    <property type="term" value="P:signal transduction"/>
    <property type="evidence" value="ECO:0007669"/>
    <property type="project" value="InterPro"/>
</dbReference>
<dbReference type="InterPro" id="IPR000157">
    <property type="entry name" value="TIR_dom"/>
</dbReference>
<dbReference type="InterPro" id="IPR049945">
    <property type="entry name" value="AAA_22"/>
</dbReference>
<evidence type="ECO:0000313" key="5">
    <source>
        <dbReference type="Proteomes" id="UP000607311"/>
    </source>
</evidence>
<dbReference type="SUPFAM" id="SSF48452">
    <property type="entry name" value="TPR-like"/>
    <property type="match status" value="1"/>
</dbReference>
<evidence type="ECO:0000259" key="2">
    <source>
        <dbReference type="Pfam" id="PF13401"/>
    </source>
</evidence>
<dbReference type="InterPro" id="IPR035897">
    <property type="entry name" value="Toll_tir_struct_dom_sf"/>
</dbReference>
<evidence type="ECO:0000256" key="1">
    <source>
        <dbReference type="SAM" id="Coils"/>
    </source>
</evidence>
<dbReference type="AlphaFoldDB" id="A0A9W5UU29"/>
<feature type="domain" description="ORC1/DEAH AAA+ ATPase" evidence="2">
    <location>
        <begin position="245"/>
        <end position="387"/>
    </location>
</feature>
<dbReference type="InterPro" id="IPR027417">
    <property type="entry name" value="P-loop_NTPase"/>
</dbReference>
<dbReference type="EMBL" id="BOPD01000026">
    <property type="protein sequence ID" value="GIJ35071.1"/>
    <property type="molecule type" value="Genomic_DNA"/>
</dbReference>
<gene>
    <name evidence="4" type="ORF">Vse01_42190</name>
</gene>
<evidence type="ECO:0008006" key="6">
    <source>
        <dbReference type="Google" id="ProtNLM"/>
    </source>
</evidence>
<dbReference type="SMART" id="SM00028">
    <property type="entry name" value="TPR"/>
    <property type="match status" value="3"/>
</dbReference>
<dbReference type="Pfam" id="PF13401">
    <property type="entry name" value="AAA_22"/>
    <property type="match status" value="1"/>
</dbReference>
<name>A0A9W5UU29_9ACTN</name>
<comment type="caution">
    <text evidence="4">The sequence shown here is derived from an EMBL/GenBank/DDBJ whole genome shotgun (WGS) entry which is preliminary data.</text>
</comment>
<dbReference type="SUPFAM" id="SSF52540">
    <property type="entry name" value="P-loop containing nucleoside triphosphate hydrolases"/>
    <property type="match status" value="1"/>
</dbReference>
<keyword evidence="1" id="KW-0175">Coiled coil</keyword>
<protein>
    <recommendedName>
        <fullName evidence="6">Tetratricopeptide repeat-containing protein</fullName>
    </recommendedName>
</protein>
<reference evidence="4" key="1">
    <citation type="submission" date="2021-01" db="EMBL/GenBank/DDBJ databases">
        <title>Whole genome shotgun sequence of Verrucosispora sediminis NBRC 107745.</title>
        <authorList>
            <person name="Komaki H."/>
            <person name="Tamura T."/>
        </authorList>
    </citation>
    <scope>NUCLEOTIDE SEQUENCE</scope>
    <source>
        <strain evidence="4">NBRC 107745</strain>
    </source>
</reference>
<dbReference type="InterPro" id="IPR011990">
    <property type="entry name" value="TPR-like_helical_dom_sf"/>
</dbReference>
<sequence length="1010" mass="111360">MEPFIVFVAYASRDGFDFACELVTWLESRDPPINASIDRDNIQNKAWDGRIEDLILGADLVLLVLTDASAAKNSYARDELRVARNWGKPIWAVRPPGSQADPPVTVQGTPIDVDSPHGGWDHLEHELRLCRPVNRTVEMLTAQVEKLEEQADRAQGEERKTLSAMVGRLHAVIQWERRRAANPAEAAADVRRKIDEGRHQDAAPPSRETIDGTFQIIEAPPAITSAGVHDRHSERELLLRHLHHSRTRLVVLRGRCGSGKTALLNDLIPQLKKSGYAGVAYVSTHGPRRVTAHLLLERLARMMPHAGDRERMLERVGDQSHDWRQNMAAILDALGDISLLLIVDNAEELVADYRLTDVHLREFAHIIGSKSGHGVRVLFVSQVEIRRLTNPPVHAPQVDIPPGLPPEFAADFFRGLDEGGVARLADVSGATMRRVHRLTHGRPRAMELLYAVLRSEPGSDLDELLTSATKAAGKGDGSVYLIRRATLALRGPMQRVLQALAVYDRPVRASAVSWLLAPYDTGLDSAGVLELLCDRRLIRRDGDLYHLPRGDEDAVNGRTVLDTIQLGSPGDREVDPTRYTRYTRYALWHRAAEYFRRVRELEIRVVDLNDLGAHFSEIELRLAGREYPGAATLINEVDEHLSLWGYRSLIIRLRERLLGELGDVYSDLENRYELASAYLDASEPDRAIALLTKARASALSPEAEDAFRVQLAKARLVKGELDAAATLYRNLLHQGNPLVLGISRLGLASCLAELGMVDKALDQYAAALEVIDDTEKEAASVFLNQGLLQQQLGQPLTALRLIQRARRLAEGHSDAQLAAKCVDAMAQVHIDMGQLDRARRLADEAIKAAADAGNADLCRETYSTRALALLLGGDLVAAHDTAHAATRFFENSRPFAAVALLGITQVRLQKMESAEASFGRVQRDISPLLRPKNPAVQLLDLNGLAFAGLARAEGTGDLDPAISAYRQARRRTRAPGVVLRAVRLLDELLDGDDSPQARQAMQAAVGLDGA</sequence>
<dbReference type="Pfam" id="PF13676">
    <property type="entry name" value="TIR_2"/>
    <property type="match status" value="1"/>
</dbReference>
<dbReference type="Gene3D" id="1.25.40.10">
    <property type="entry name" value="Tetratricopeptide repeat domain"/>
    <property type="match status" value="2"/>
</dbReference>
<dbReference type="RefSeq" id="WP_093407761.1">
    <property type="nucleotide sequence ID" value="NZ_BOPD01000026.1"/>
</dbReference>
<dbReference type="SUPFAM" id="SSF52200">
    <property type="entry name" value="Toll/Interleukin receptor TIR domain"/>
    <property type="match status" value="1"/>
</dbReference>
<dbReference type="Gene3D" id="3.40.50.300">
    <property type="entry name" value="P-loop containing nucleotide triphosphate hydrolases"/>
    <property type="match status" value="1"/>
</dbReference>
<keyword evidence="5" id="KW-1185">Reference proteome</keyword>
<organism evidence="4 5">
    <name type="scientific">Micromonospora sediminimaris</name>
    <dbReference type="NCBI Taxonomy" id="547162"/>
    <lineage>
        <taxon>Bacteria</taxon>
        <taxon>Bacillati</taxon>
        <taxon>Actinomycetota</taxon>
        <taxon>Actinomycetes</taxon>
        <taxon>Micromonosporales</taxon>
        <taxon>Micromonosporaceae</taxon>
        <taxon>Micromonospora</taxon>
    </lineage>
</organism>
<proteinExistence type="predicted"/>
<dbReference type="GO" id="GO:0016887">
    <property type="term" value="F:ATP hydrolysis activity"/>
    <property type="evidence" value="ECO:0007669"/>
    <property type="project" value="InterPro"/>
</dbReference>
<dbReference type="Gene3D" id="3.40.50.10140">
    <property type="entry name" value="Toll/interleukin-1 receptor homology (TIR) domain"/>
    <property type="match status" value="1"/>
</dbReference>
<dbReference type="InterPro" id="IPR019734">
    <property type="entry name" value="TPR_rpt"/>
</dbReference>
<feature type="domain" description="TIR" evidence="3">
    <location>
        <begin position="6"/>
        <end position="112"/>
    </location>
</feature>
<evidence type="ECO:0000259" key="3">
    <source>
        <dbReference type="Pfam" id="PF13676"/>
    </source>
</evidence>
<accession>A0A9W5UU29</accession>
<feature type="coiled-coil region" evidence="1">
    <location>
        <begin position="137"/>
        <end position="164"/>
    </location>
</feature>